<dbReference type="RefSeq" id="WP_086784589.1">
    <property type="nucleotide sequence ID" value="NZ_JAGIOO010000001.1"/>
</dbReference>
<proteinExistence type="predicted"/>
<dbReference type="EMBL" id="JAGIOO010000001">
    <property type="protein sequence ID" value="MBP2476559.1"/>
    <property type="molecule type" value="Genomic_DNA"/>
</dbReference>
<protein>
    <submittedName>
        <fullName evidence="1">Uncharacterized protein</fullName>
    </submittedName>
</protein>
<accession>A0ABS5AK23</accession>
<organism evidence="1 2">
    <name type="scientific">Crossiella equi</name>
    <dbReference type="NCBI Taxonomy" id="130796"/>
    <lineage>
        <taxon>Bacteria</taxon>
        <taxon>Bacillati</taxon>
        <taxon>Actinomycetota</taxon>
        <taxon>Actinomycetes</taxon>
        <taxon>Pseudonocardiales</taxon>
        <taxon>Pseudonocardiaceae</taxon>
        <taxon>Crossiella</taxon>
    </lineage>
</organism>
<keyword evidence="2" id="KW-1185">Reference proteome</keyword>
<evidence type="ECO:0000313" key="1">
    <source>
        <dbReference type="EMBL" id="MBP2476559.1"/>
    </source>
</evidence>
<dbReference type="Gene3D" id="1.10.490.40">
    <property type="entry name" value="Diphtheria toxin, translocation domain"/>
    <property type="match status" value="1"/>
</dbReference>
<sequence length="376" mass="40028">MAGVLHASEEELTLEHEVACETGELDARACRMDTGEVVGLPQNLQKQTEELVKNCRQLAECAQTGPQPRTGADIAKILRALTKASGNPAVQKLTGRADDFAAFAGRLSTVGGPLTSDSERLKEFAKASAYLVLSAVPPVGDLLGLAESVANGDVEQGVLAVLGVAATAVGLAFPPAGSAIAAAVAIYSLGKFLWNTYRAKARNWVSDPVGMFKYTMSSGVDVRWTEQKLGGRTVNVVFSRNKLIATQTLLMNSQWHTVAGVSKPSSRTLPTGPGIFYRVVGPLLTYGAVSAIVWQDGRAHAATCRVHPTVMCGGLTEEVTISENRNAVLELRYLLKDYDELQRVCPSPPCRIGTGKAFLLPESWTPAFAPYEVGVA</sequence>
<comment type="caution">
    <text evidence="1">The sequence shown here is derived from an EMBL/GenBank/DDBJ whole genome shotgun (WGS) entry which is preliminary data.</text>
</comment>
<name>A0ABS5AK23_9PSEU</name>
<dbReference type="Proteomes" id="UP001519363">
    <property type="component" value="Unassembled WGS sequence"/>
</dbReference>
<reference evidence="1 2" key="1">
    <citation type="submission" date="2021-03" db="EMBL/GenBank/DDBJ databases">
        <title>Sequencing the genomes of 1000 actinobacteria strains.</title>
        <authorList>
            <person name="Klenk H.-P."/>
        </authorList>
    </citation>
    <scope>NUCLEOTIDE SEQUENCE [LARGE SCALE GENOMIC DNA]</scope>
    <source>
        <strain evidence="1 2">DSM 44580</strain>
    </source>
</reference>
<gene>
    <name evidence="1" type="ORF">JOF53_005431</name>
</gene>
<evidence type="ECO:0000313" key="2">
    <source>
        <dbReference type="Proteomes" id="UP001519363"/>
    </source>
</evidence>